<evidence type="ECO:0000313" key="3">
    <source>
        <dbReference type="Proteomes" id="UP001205890"/>
    </source>
</evidence>
<organism evidence="2 3">
    <name type="scientific">Alsobacter ponti</name>
    <dbReference type="NCBI Taxonomy" id="2962936"/>
    <lineage>
        <taxon>Bacteria</taxon>
        <taxon>Pseudomonadati</taxon>
        <taxon>Pseudomonadota</taxon>
        <taxon>Alphaproteobacteria</taxon>
        <taxon>Hyphomicrobiales</taxon>
        <taxon>Alsobacteraceae</taxon>
        <taxon>Alsobacter</taxon>
    </lineage>
</organism>
<dbReference type="PROSITE" id="PS51257">
    <property type="entry name" value="PROKAR_LIPOPROTEIN"/>
    <property type="match status" value="1"/>
</dbReference>
<reference evidence="2 3" key="1">
    <citation type="submission" date="2022-07" db="EMBL/GenBank/DDBJ databases">
        <authorList>
            <person name="Li W.-J."/>
            <person name="Deng Q.-Q."/>
        </authorList>
    </citation>
    <scope>NUCLEOTIDE SEQUENCE [LARGE SCALE GENOMIC DNA]</scope>
    <source>
        <strain evidence="2 3">SYSU M60028</strain>
    </source>
</reference>
<sequence length="101" mass="10578">MSVIRYLGLGLYSAETLGWILFVIACSSLIAGWVCDAVLDELGFGLFGNAFLCFIGMTIGLIAWNLNVSLMTTNAVMVIGIAAAAAFGCVFACAGVRRAMS</sequence>
<evidence type="ECO:0000313" key="2">
    <source>
        <dbReference type="EMBL" id="MCP8938671.1"/>
    </source>
</evidence>
<keyword evidence="1" id="KW-1133">Transmembrane helix</keyword>
<keyword evidence="3" id="KW-1185">Reference proteome</keyword>
<protein>
    <recommendedName>
        <fullName evidence="4">GlsB/YeaQ/YmgE family stress response membrane protein</fullName>
    </recommendedName>
</protein>
<dbReference type="RefSeq" id="WP_254740825.1">
    <property type="nucleotide sequence ID" value="NZ_JANCLU010000007.1"/>
</dbReference>
<feature type="transmembrane region" description="Helical" evidence="1">
    <location>
        <begin position="76"/>
        <end position="96"/>
    </location>
</feature>
<dbReference type="Proteomes" id="UP001205890">
    <property type="component" value="Unassembled WGS sequence"/>
</dbReference>
<gene>
    <name evidence="2" type="ORF">NK718_09110</name>
</gene>
<name>A0ABT1LB08_9HYPH</name>
<proteinExistence type="predicted"/>
<accession>A0ABT1LB08</accession>
<comment type="caution">
    <text evidence="2">The sequence shown here is derived from an EMBL/GenBank/DDBJ whole genome shotgun (WGS) entry which is preliminary data.</text>
</comment>
<evidence type="ECO:0000256" key="1">
    <source>
        <dbReference type="SAM" id="Phobius"/>
    </source>
</evidence>
<feature type="transmembrane region" description="Helical" evidence="1">
    <location>
        <begin position="16"/>
        <end position="35"/>
    </location>
</feature>
<feature type="transmembrane region" description="Helical" evidence="1">
    <location>
        <begin position="42"/>
        <end position="64"/>
    </location>
</feature>
<keyword evidence="1" id="KW-0812">Transmembrane</keyword>
<evidence type="ECO:0008006" key="4">
    <source>
        <dbReference type="Google" id="ProtNLM"/>
    </source>
</evidence>
<dbReference type="EMBL" id="JANCLU010000007">
    <property type="protein sequence ID" value="MCP8938671.1"/>
    <property type="molecule type" value="Genomic_DNA"/>
</dbReference>
<keyword evidence="1" id="KW-0472">Membrane</keyword>